<dbReference type="Proteomes" id="UP000596092">
    <property type="component" value="Chromosome"/>
</dbReference>
<dbReference type="PANTHER" id="PTHR30534:SF0">
    <property type="entry name" value="FLAGELLAR MOTOR SWITCH PROTEIN FLIG"/>
    <property type="match status" value="1"/>
</dbReference>
<comment type="function">
    <text evidence="10">FliG is one of three proteins (FliG, FliN, FliM) that forms the rotor-mounted switch complex (C ring), located at the base of the basal body. This complex interacts with the CheY and CheZ chemotaxis proteins, in addition to contacting components of the motor that determine the direction of flagellar rotation.</text>
</comment>
<keyword evidence="9" id="KW-0975">Bacterial flagellum</keyword>
<comment type="similarity">
    <text evidence="3">Belongs to the FliG family.</text>
</comment>
<feature type="domain" description="Flagellar motor switch protein FliG N-terminal" evidence="13">
    <location>
        <begin position="6"/>
        <end position="108"/>
    </location>
</feature>
<keyword evidence="6" id="KW-0145">Chemotaxis</keyword>
<dbReference type="EMBL" id="CP054140">
    <property type="protein sequence ID" value="QQG66033.1"/>
    <property type="molecule type" value="Genomic_DNA"/>
</dbReference>
<dbReference type="PRINTS" id="PR00954">
    <property type="entry name" value="FLGMOTORFLIG"/>
</dbReference>
<dbReference type="InterPro" id="IPR000090">
    <property type="entry name" value="Flg_Motor_Flig"/>
</dbReference>
<dbReference type="SUPFAM" id="SSF48029">
    <property type="entry name" value="FliG"/>
    <property type="match status" value="2"/>
</dbReference>
<evidence type="ECO:0000256" key="8">
    <source>
        <dbReference type="ARBA" id="ARBA00023136"/>
    </source>
</evidence>
<evidence type="ECO:0000313" key="14">
    <source>
        <dbReference type="EMBL" id="QQG66033.1"/>
    </source>
</evidence>
<evidence type="ECO:0000256" key="10">
    <source>
        <dbReference type="ARBA" id="ARBA00025598"/>
    </source>
</evidence>
<dbReference type="InterPro" id="IPR023087">
    <property type="entry name" value="Flg_Motor_Flig_C"/>
</dbReference>
<dbReference type="FunFam" id="1.10.220.30:FF:000001">
    <property type="entry name" value="Flagellar motor switch protein FliG"/>
    <property type="match status" value="1"/>
</dbReference>
<keyword evidence="14" id="KW-0282">Flagellum</keyword>
<evidence type="ECO:0000256" key="1">
    <source>
        <dbReference type="ARBA" id="ARBA00004117"/>
    </source>
</evidence>
<gene>
    <name evidence="14" type="primary">fliG</name>
    <name evidence="14" type="ORF">HP555_09205</name>
</gene>
<dbReference type="Pfam" id="PF14841">
    <property type="entry name" value="FliG_M"/>
    <property type="match status" value="1"/>
</dbReference>
<keyword evidence="14" id="KW-0966">Cell projection</keyword>
<evidence type="ECO:0000256" key="3">
    <source>
        <dbReference type="ARBA" id="ARBA00010299"/>
    </source>
</evidence>
<proteinExistence type="inferred from homology"/>
<comment type="subcellular location">
    <subcellularLocation>
        <location evidence="1">Bacterial flagellum basal body</location>
    </subcellularLocation>
    <subcellularLocation>
        <location evidence="2">Cell membrane</location>
        <topology evidence="2">Peripheral membrane protein</topology>
        <orientation evidence="2">Cytoplasmic side</orientation>
    </subcellularLocation>
</comment>
<sequence>MAALEKLTGLKKAAILLICLGEEAATKLLRELTDEEIFKVTRCMADIEHIPEDIKTQVLADFEMAAEGQVGLVVKGQEFAKKLIAGAGSKSRENSLMRQFVAGTESRPLETIAKMQPSMVASLLEREHPQTLALVLSTQATEHAGAIIAKLPEEIRADVIHRIATLDTVSPAVIDRIEEALSKEIGIVVSSHEQRQVGGLKKVVEILDAMTDNLDAEILENLEEVDPEMVEDIRKLMFTFEDLCALDDRSIQMILREINNDALAMALKTASDEIKHKIFSNMSSRAAEMIKDDLEAMGPVRLSEVEVMQQTIVKVAMKLEEEGKLTLGKDGGDEFV</sequence>
<evidence type="ECO:0000256" key="5">
    <source>
        <dbReference type="ARBA" id="ARBA00022475"/>
    </source>
</evidence>
<dbReference type="GO" id="GO:0071973">
    <property type="term" value="P:bacterial-type flagellum-dependent cell motility"/>
    <property type="evidence" value="ECO:0007669"/>
    <property type="project" value="InterPro"/>
</dbReference>
<dbReference type="InterPro" id="IPR032779">
    <property type="entry name" value="FliG_M"/>
</dbReference>
<keyword evidence="15" id="KW-1185">Reference proteome</keyword>
<keyword evidence="8" id="KW-0472">Membrane</keyword>
<evidence type="ECO:0000259" key="12">
    <source>
        <dbReference type="Pfam" id="PF14841"/>
    </source>
</evidence>
<dbReference type="Pfam" id="PF01706">
    <property type="entry name" value="FliG_C"/>
    <property type="match status" value="1"/>
</dbReference>
<dbReference type="GO" id="GO:0009425">
    <property type="term" value="C:bacterial-type flagellum basal body"/>
    <property type="evidence" value="ECO:0007669"/>
    <property type="project" value="UniProtKB-SubCell"/>
</dbReference>
<dbReference type="InterPro" id="IPR011002">
    <property type="entry name" value="FliG_a-hlx"/>
</dbReference>
<dbReference type="NCBIfam" id="TIGR00207">
    <property type="entry name" value="fliG"/>
    <property type="match status" value="1"/>
</dbReference>
<feature type="domain" description="Flagellar motor switch protein FliG C-terminal" evidence="11">
    <location>
        <begin position="220"/>
        <end position="327"/>
    </location>
</feature>
<organism evidence="14 15">
    <name type="scientific">Desulfobulbus oligotrophicus</name>
    <dbReference type="NCBI Taxonomy" id="1909699"/>
    <lineage>
        <taxon>Bacteria</taxon>
        <taxon>Pseudomonadati</taxon>
        <taxon>Thermodesulfobacteriota</taxon>
        <taxon>Desulfobulbia</taxon>
        <taxon>Desulfobulbales</taxon>
        <taxon>Desulfobulbaceae</taxon>
        <taxon>Desulfobulbus</taxon>
    </lineage>
</organism>
<evidence type="ECO:0000256" key="9">
    <source>
        <dbReference type="ARBA" id="ARBA00023143"/>
    </source>
</evidence>
<keyword evidence="14" id="KW-0969">Cilium</keyword>
<dbReference type="GO" id="GO:0003774">
    <property type="term" value="F:cytoskeletal motor activity"/>
    <property type="evidence" value="ECO:0007669"/>
    <property type="project" value="InterPro"/>
</dbReference>
<evidence type="ECO:0000256" key="7">
    <source>
        <dbReference type="ARBA" id="ARBA00022779"/>
    </source>
</evidence>
<reference evidence="14 15" key="1">
    <citation type="submission" date="2020-05" db="EMBL/GenBank/DDBJ databases">
        <title>Complete genome of Desulfobulbus oligotrophicus.</title>
        <authorList>
            <person name="Podar M."/>
        </authorList>
    </citation>
    <scope>NUCLEOTIDE SEQUENCE [LARGE SCALE GENOMIC DNA]</scope>
    <source>
        <strain evidence="14 15">Prop6</strain>
    </source>
</reference>
<dbReference type="Gene3D" id="1.10.220.30">
    <property type="match status" value="3"/>
</dbReference>
<feature type="domain" description="Flagellar motor switch protein FliG middle" evidence="12">
    <location>
        <begin position="117"/>
        <end position="188"/>
    </location>
</feature>
<protein>
    <recommendedName>
        <fullName evidence="4">Flagellar motor switch protein FliG</fullName>
    </recommendedName>
</protein>
<dbReference type="GO" id="GO:0005886">
    <property type="term" value="C:plasma membrane"/>
    <property type="evidence" value="ECO:0007669"/>
    <property type="project" value="UniProtKB-SubCell"/>
</dbReference>
<evidence type="ECO:0000256" key="4">
    <source>
        <dbReference type="ARBA" id="ARBA00021870"/>
    </source>
</evidence>
<dbReference type="KEGG" id="dog:HP555_09205"/>
<dbReference type="PANTHER" id="PTHR30534">
    <property type="entry name" value="FLAGELLAR MOTOR SWITCH PROTEIN FLIG"/>
    <property type="match status" value="1"/>
</dbReference>
<keyword evidence="7" id="KW-0283">Flagellar rotation</keyword>
<evidence type="ECO:0000259" key="13">
    <source>
        <dbReference type="Pfam" id="PF14842"/>
    </source>
</evidence>
<dbReference type="AlphaFoldDB" id="A0A7T6AR07"/>
<accession>A0A7T6AR07</accession>
<dbReference type="PIRSF" id="PIRSF003161">
    <property type="entry name" value="FliG"/>
    <property type="match status" value="1"/>
</dbReference>
<dbReference type="Pfam" id="PF14842">
    <property type="entry name" value="FliG_N"/>
    <property type="match status" value="1"/>
</dbReference>
<name>A0A7T6AR07_9BACT</name>
<evidence type="ECO:0000259" key="11">
    <source>
        <dbReference type="Pfam" id="PF01706"/>
    </source>
</evidence>
<dbReference type="GO" id="GO:0006935">
    <property type="term" value="P:chemotaxis"/>
    <property type="evidence" value="ECO:0007669"/>
    <property type="project" value="UniProtKB-KW"/>
</dbReference>
<evidence type="ECO:0000256" key="2">
    <source>
        <dbReference type="ARBA" id="ARBA00004413"/>
    </source>
</evidence>
<keyword evidence="5" id="KW-1003">Cell membrane</keyword>
<evidence type="ECO:0000313" key="15">
    <source>
        <dbReference type="Proteomes" id="UP000596092"/>
    </source>
</evidence>
<evidence type="ECO:0000256" key="6">
    <source>
        <dbReference type="ARBA" id="ARBA00022500"/>
    </source>
</evidence>
<dbReference type="InterPro" id="IPR028263">
    <property type="entry name" value="FliG_N"/>
</dbReference>
<dbReference type="RefSeq" id="WP_199261779.1">
    <property type="nucleotide sequence ID" value="NZ_CP054140.1"/>
</dbReference>